<dbReference type="STRING" id="634430.SAMN04488241_107123"/>
<name>A0A1I5T8D8_9SPHN</name>
<dbReference type="RefSeq" id="WP_093333537.1">
    <property type="nucleotide sequence ID" value="NZ_FOXP01000007.1"/>
</dbReference>
<dbReference type="AlphaFoldDB" id="A0A1I5T8D8"/>
<dbReference type="InterPro" id="IPR008949">
    <property type="entry name" value="Isoprenoid_synthase_dom_sf"/>
</dbReference>
<gene>
    <name evidence="1" type="ORF">SAMN04488241_107123</name>
</gene>
<dbReference type="SUPFAM" id="SSF48576">
    <property type="entry name" value="Terpenoid synthases"/>
    <property type="match status" value="1"/>
</dbReference>
<sequence length="226" mass="23744">MVNEADTIASPADVREAERALALGYAPADRRAALAALFALDERLGDILRSTREPLVGQMRLTWWHEALTALDRREAPAEPVLTALAREVTRAGVPGADLAGLVDGWEALLDMDVPDDPALERYAAGRGGRLFALAARLLGAGDARVEAVGEGWALADLAQNLSDAPAAGRTAAMARDRLGLIGGGWMRALRPLAALGLLARSDLAGGAAGSPRRVARLMAMRLTGR</sequence>
<organism evidence="1 2">
    <name type="scientific">Sphingomonas rubra</name>
    <dbReference type="NCBI Taxonomy" id="634430"/>
    <lineage>
        <taxon>Bacteria</taxon>
        <taxon>Pseudomonadati</taxon>
        <taxon>Pseudomonadota</taxon>
        <taxon>Alphaproteobacteria</taxon>
        <taxon>Sphingomonadales</taxon>
        <taxon>Sphingomonadaceae</taxon>
        <taxon>Sphingomonas</taxon>
    </lineage>
</organism>
<dbReference type="Gene3D" id="1.10.600.10">
    <property type="entry name" value="Farnesyl Diphosphate Synthase"/>
    <property type="match status" value="1"/>
</dbReference>
<accession>A0A1I5T8D8</accession>
<dbReference type="InterPro" id="IPR002060">
    <property type="entry name" value="Squ/phyt_synthse"/>
</dbReference>
<dbReference type="EMBL" id="FOXP01000007">
    <property type="protein sequence ID" value="SFP79208.1"/>
    <property type="molecule type" value="Genomic_DNA"/>
</dbReference>
<keyword evidence="2" id="KW-1185">Reference proteome</keyword>
<dbReference type="Proteomes" id="UP000199586">
    <property type="component" value="Unassembled WGS sequence"/>
</dbReference>
<evidence type="ECO:0000313" key="2">
    <source>
        <dbReference type="Proteomes" id="UP000199586"/>
    </source>
</evidence>
<evidence type="ECO:0000313" key="1">
    <source>
        <dbReference type="EMBL" id="SFP79208.1"/>
    </source>
</evidence>
<reference evidence="1 2" key="1">
    <citation type="submission" date="2016-10" db="EMBL/GenBank/DDBJ databases">
        <authorList>
            <person name="de Groot N.N."/>
        </authorList>
    </citation>
    <scope>NUCLEOTIDE SEQUENCE [LARGE SCALE GENOMIC DNA]</scope>
    <source>
        <strain evidence="1 2">CGMCC 1.9113</strain>
    </source>
</reference>
<protein>
    <submittedName>
        <fullName evidence="1">Phytoene synthase</fullName>
    </submittedName>
</protein>
<dbReference type="Pfam" id="PF00494">
    <property type="entry name" value="SQS_PSY"/>
    <property type="match status" value="1"/>
</dbReference>
<dbReference type="OrthoDB" id="9814909at2"/>
<proteinExistence type="predicted"/>